<dbReference type="CDD" id="cd16012">
    <property type="entry name" value="ALP"/>
    <property type="match status" value="1"/>
</dbReference>
<dbReference type="GO" id="GO:0004035">
    <property type="term" value="F:alkaline phosphatase activity"/>
    <property type="evidence" value="ECO:0007669"/>
    <property type="project" value="UniProtKB-EC"/>
</dbReference>
<feature type="binding site" evidence="9">
    <location>
        <position position="264"/>
    </location>
    <ligand>
        <name>Zn(2+)</name>
        <dbReference type="ChEBI" id="CHEBI:29105"/>
        <label>2</label>
    </ligand>
</feature>
<dbReference type="EMBL" id="GIBP01003044">
    <property type="protein sequence ID" value="NDV32013.1"/>
    <property type="molecule type" value="Transcribed_RNA"/>
</dbReference>
<dbReference type="InterPro" id="IPR001952">
    <property type="entry name" value="Alkaline_phosphatase"/>
</dbReference>
<dbReference type="PANTHER" id="PTHR11596">
    <property type="entry name" value="ALKALINE PHOSPHATASE"/>
    <property type="match status" value="1"/>
</dbReference>
<keyword evidence="5 11" id="KW-0378">Hydrolase</keyword>
<dbReference type="GO" id="GO:0046872">
    <property type="term" value="F:metal ion binding"/>
    <property type="evidence" value="ECO:0007669"/>
    <property type="project" value="UniProtKB-KW"/>
</dbReference>
<evidence type="ECO:0000256" key="3">
    <source>
        <dbReference type="ARBA" id="ARBA00022553"/>
    </source>
</evidence>
<feature type="binding site" evidence="9">
    <location>
        <position position="97"/>
    </location>
    <ligand>
        <name>Mg(2+)</name>
        <dbReference type="ChEBI" id="CHEBI:18420"/>
    </ligand>
</feature>
<dbReference type="SMART" id="SM00098">
    <property type="entry name" value="alkPPc"/>
    <property type="match status" value="1"/>
</dbReference>
<feature type="binding site" evidence="9">
    <location>
        <position position="222"/>
    </location>
    <ligand>
        <name>Zn(2+)</name>
        <dbReference type="ChEBI" id="CHEBI:29105"/>
        <label>2</label>
    </ligand>
</feature>
<feature type="binding site" evidence="9">
    <location>
        <position position="4"/>
    </location>
    <ligand>
        <name>Mg(2+)</name>
        <dbReference type="ChEBI" id="CHEBI:18420"/>
    </ligand>
</feature>
<dbReference type="EC" id="3.1.3.1" evidence="2 11"/>
<proteinExistence type="inferred from homology"/>
<feature type="binding site" evidence="9">
    <location>
        <position position="265"/>
    </location>
    <ligand>
        <name>Zn(2+)</name>
        <dbReference type="ChEBI" id="CHEBI:29105"/>
        <label>2</label>
    </ligand>
</feature>
<evidence type="ECO:0000256" key="7">
    <source>
        <dbReference type="ARBA" id="ARBA00022842"/>
    </source>
</evidence>
<evidence type="ECO:0000256" key="6">
    <source>
        <dbReference type="ARBA" id="ARBA00022833"/>
    </source>
</evidence>
<evidence type="ECO:0000256" key="9">
    <source>
        <dbReference type="PIRSR" id="PIRSR601952-2"/>
    </source>
</evidence>
<dbReference type="Gene3D" id="3.40.720.10">
    <property type="entry name" value="Alkaline Phosphatase, subunit A"/>
    <property type="match status" value="1"/>
</dbReference>
<protein>
    <recommendedName>
        <fullName evidence="2 11">Alkaline phosphatase</fullName>
        <ecNumber evidence="2 11">3.1.3.1</ecNumber>
    </recommendedName>
</protein>
<dbReference type="SUPFAM" id="SSF53649">
    <property type="entry name" value="Alkaline phosphatase-like"/>
    <property type="match status" value="1"/>
</dbReference>
<feature type="binding site" evidence="9">
    <location>
        <position position="95"/>
    </location>
    <ligand>
        <name>Mg(2+)</name>
        <dbReference type="ChEBI" id="CHEBI:18420"/>
    </ligand>
</feature>
<feature type="binding site" evidence="9">
    <location>
        <position position="363"/>
    </location>
    <ligand>
        <name>Zn(2+)</name>
        <dbReference type="ChEBI" id="CHEBI:29105"/>
        <label>2</label>
    </ligand>
</feature>
<dbReference type="AlphaFoldDB" id="A0A6B2L4N0"/>
<dbReference type="PROSITE" id="PS00123">
    <property type="entry name" value="ALKALINE_PHOSPHATASE"/>
    <property type="match status" value="1"/>
</dbReference>
<dbReference type="InterPro" id="IPR018299">
    <property type="entry name" value="Alkaline_phosphatase_AS"/>
</dbReference>
<evidence type="ECO:0000256" key="2">
    <source>
        <dbReference type="ARBA" id="ARBA00012647"/>
    </source>
</evidence>
<feature type="binding site" evidence="9">
    <location>
        <position position="226"/>
    </location>
    <ligand>
        <name>Zn(2+)</name>
        <dbReference type="ChEBI" id="CHEBI:29105"/>
        <label>2</label>
    </ligand>
</feature>
<evidence type="ECO:0000256" key="1">
    <source>
        <dbReference type="ARBA" id="ARBA00005984"/>
    </source>
</evidence>
<reference evidence="12" key="1">
    <citation type="journal article" date="2020" name="J. Eukaryot. Microbiol.">
        <title>De novo Sequencing, Assembly and Annotation of the Transcriptome for the Free-Living Testate Amoeba Arcella intermedia.</title>
        <authorList>
            <person name="Ribeiro G.M."/>
            <person name="Porfirio-Sousa A.L."/>
            <person name="Maurer-Alcala X.X."/>
            <person name="Katz L.A."/>
            <person name="Lahr D.J.G."/>
        </authorList>
    </citation>
    <scope>NUCLEOTIDE SEQUENCE</scope>
</reference>
<keyword evidence="3" id="KW-0597">Phosphoprotein</keyword>
<feature type="active site" description="Phosphoserine intermediate" evidence="8">
    <location>
        <position position="44"/>
    </location>
</feature>
<comment type="catalytic activity">
    <reaction evidence="11">
        <text>a phosphate monoester + H2O = an alcohol + phosphate</text>
        <dbReference type="Rhea" id="RHEA:15017"/>
        <dbReference type="ChEBI" id="CHEBI:15377"/>
        <dbReference type="ChEBI" id="CHEBI:30879"/>
        <dbReference type="ChEBI" id="CHEBI:43474"/>
        <dbReference type="ChEBI" id="CHEBI:67140"/>
        <dbReference type="EC" id="3.1.3.1"/>
    </reaction>
</comment>
<evidence type="ECO:0000256" key="5">
    <source>
        <dbReference type="ARBA" id="ARBA00022801"/>
    </source>
</evidence>
<sequence>MIGDGFGPAMATFTRTLKGSPLAIDGYVIGTVSTKSANRLITDSAAAATAMATGVLTKNRGIGIFENGTAAGTILEAAIEAGVSCGMVVTSPIHHATPAGFSAHANSRYSEDFITKQQLQKGIKVMFGGGANYYNLPDNRLLAEEMGYHIINDTSQLNSTQLPALGVFAYDGLPFEVDRLNQPEQFKHVPSLLEMATRALELFKEEDNEKGFFLLIEGSEIDWAGHNNDPVAMYYESLQLDQTFEMVMEFAKKDNDTLVILTADHETGGLGIGYHYSNDPGDPYSWEPQVILKSKGSSEYIANKLLPLNGSLLYSTFTEYTGIIPSVEDKLELDNAKNFSEMYHAISLIVSKTARMGWTTDQHTAIDVNMVGYGPLVTHFCGNQHSNQIATKIANIFEWDLELITSRLRHFNTTP</sequence>
<name>A0A6B2L4N0_9EUKA</name>
<evidence type="ECO:0000256" key="4">
    <source>
        <dbReference type="ARBA" id="ARBA00022723"/>
    </source>
</evidence>
<evidence type="ECO:0000313" key="12">
    <source>
        <dbReference type="EMBL" id="NDV32013.1"/>
    </source>
</evidence>
<keyword evidence="4 9" id="KW-0479">Metal-binding</keyword>
<evidence type="ECO:0000256" key="8">
    <source>
        <dbReference type="PIRSR" id="PIRSR601952-1"/>
    </source>
</evidence>
<accession>A0A6B2L4N0</accession>
<keyword evidence="7 9" id="KW-0460">Magnesium</keyword>
<dbReference type="InterPro" id="IPR017850">
    <property type="entry name" value="Alkaline_phosphatase_core_sf"/>
</dbReference>
<organism evidence="12">
    <name type="scientific">Arcella intermedia</name>
    <dbReference type="NCBI Taxonomy" id="1963864"/>
    <lineage>
        <taxon>Eukaryota</taxon>
        <taxon>Amoebozoa</taxon>
        <taxon>Tubulinea</taxon>
        <taxon>Elardia</taxon>
        <taxon>Arcellinida</taxon>
        <taxon>Sphaerothecina</taxon>
        <taxon>Arcellidae</taxon>
        <taxon>Arcella</taxon>
    </lineage>
</organism>
<dbReference type="Pfam" id="PF00245">
    <property type="entry name" value="Alk_phosphatase"/>
    <property type="match status" value="1"/>
</dbReference>
<comment type="cofactor">
    <cofactor evidence="9">
        <name>Mg(2+)</name>
        <dbReference type="ChEBI" id="CHEBI:18420"/>
    </cofactor>
    <text evidence="9">Binds 1 Mg(2+) ion.</text>
</comment>
<dbReference type="Gene3D" id="1.10.60.40">
    <property type="match status" value="1"/>
</dbReference>
<dbReference type="PANTHER" id="PTHR11596:SF5">
    <property type="entry name" value="ALKALINE PHOSPHATASE"/>
    <property type="match status" value="1"/>
</dbReference>
<comment type="cofactor">
    <cofactor evidence="9">
        <name>Zn(2+)</name>
        <dbReference type="ChEBI" id="CHEBI:29105"/>
    </cofactor>
    <text evidence="9">Binds 2 Zn(2+) ions.</text>
</comment>
<evidence type="ECO:0000256" key="10">
    <source>
        <dbReference type="RuleBase" id="RU003946"/>
    </source>
</evidence>
<feature type="binding site" evidence="9">
    <location>
        <position position="217"/>
    </location>
    <ligand>
        <name>Mg(2+)</name>
        <dbReference type="ChEBI" id="CHEBI:18420"/>
    </ligand>
</feature>
<feature type="binding site" evidence="9">
    <location>
        <position position="4"/>
    </location>
    <ligand>
        <name>Zn(2+)</name>
        <dbReference type="ChEBI" id="CHEBI:29105"/>
        <label>2</label>
    </ligand>
</feature>
<evidence type="ECO:0000256" key="11">
    <source>
        <dbReference type="RuleBase" id="RU003947"/>
    </source>
</evidence>
<dbReference type="PRINTS" id="PR00113">
    <property type="entry name" value="ALKPHPHTASE"/>
</dbReference>
<comment type="similarity">
    <text evidence="1 10">Belongs to the alkaline phosphatase family.</text>
</comment>
<keyword evidence="6 9" id="KW-0862">Zinc</keyword>